<dbReference type="InterPro" id="IPR013785">
    <property type="entry name" value="Aldolase_TIM"/>
</dbReference>
<accession>A0A9P6KYS4</accession>
<dbReference type="PANTHER" id="PTHR42907:SF1">
    <property type="entry name" value="FMN-LINKED OXIDOREDUCTASES SUPERFAMILY PROTEIN"/>
    <property type="match status" value="1"/>
</dbReference>
<organism evidence="5 6">
    <name type="scientific">Nosema granulosis</name>
    <dbReference type="NCBI Taxonomy" id="83296"/>
    <lineage>
        <taxon>Eukaryota</taxon>
        <taxon>Fungi</taxon>
        <taxon>Fungi incertae sedis</taxon>
        <taxon>Microsporidia</taxon>
        <taxon>Nosematidae</taxon>
        <taxon>Nosema</taxon>
    </lineage>
</organism>
<evidence type="ECO:0000256" key="2">
    <source>
        <dbReference type="ARBA" id="ARBA00022857"/>
    </source>
</evidence>
<keyword evidence="1" id="KW-0820">tRNA-binding</keyword>
<dbReference type="AlphaFoldDB" id="A0A9P6KYS4"/>
<feature type="domain" description="DUS-like FMN-binding" evidence="4">
    <location>
        <begin position="7"/>
        <end position="247"/>
    </location>
</feature>
<dbReference type="GO" id="GO:0017150">
    <property type="term" value="F:tRNA dihydrouridine synthase activity"/>
    <property type="evidence" value="ECO:0007669"/>
    <property type="project" value="InterPro"/>
</dbReference>
<keyword evidence="3" id="KW-0694">RNA-binding</keyword>
<reference evidence="5 6" key="1">
    <citation type="journal article" date="2020" name="Genome Biol. Evol.">
        <title>Comparative genomics of strictly vertically transmitted, feminizing microsporidia endosymbionts of amphipod crustaceans.</title>
        <authorList>
            <person name="Cormier A."/>
            <person name="Chebbi M.A."/>
            <person name="Giraud I."/>
            <person name="Wattier R."/>
            <person name="Teixeira M."/>
            <person name="Gilbert C."/>
            <person name="Rigaud T."/>
            <person name="Cordaux R."/>
        </authorList>
    </citation>
    <scope>NUCLEOTIDE SEQUENCE [LARGE SCALE GENOMIC DNA]</scope>
    <source>
        <strain evidence="5 6">Ou3-Ou53</strain>
    </source>
</reference>
<evidence type="ECO:0000313" key="6">
    <source>
        <dbReference type="Proteomes" id="UP000740883"/>
    </source>
</evidence>
<keyword evidence="2" id="KW-0521">NADP</keyword>
<dbReference type="Gene3D" id="3.20.20.70">
    <property type="entry name" value="Aldolase class I"/>
    <property type="match status" value="1"/>
</dbReference>
<dbReference type="GO" id="GO:0000049">
    <property type="term" value="F:tRNA binding"/>
    <property type="evidence" value="ECO:0007669"/>
    <property type="project" value="UniProtKB-KW"/>
</dbReference>
<gene>
    <name evidence="5" type="primary">dusA</name>
    <name evidence="5" type="ORF">NGRA_1262</name>
</gene>
<name>A0A9P6KYS4_9MICR</name>
<dbReference type="SUPFAM" id="SSF51395">
    <property type="entry name" value="FMN-linked oxidoreductases"/>
    <property type="match status" value="1"/>
</dbReference>
<sequence length="332" mass="37932">MSFEIALAPMIDVTTANYRKLVRMSSKTVVMFTEMIVSSTVVHIAEDKLLERLGEYDDNTVVQVGGSDPIEISRAIEILRKLGYTMFNLNVGCPSSRVQKGCFGAVLMKDKCLVGRIVNQVYQDTGIILSLKIRTGVDELDTYDFFKDFVEYIVNGTPASVFYVHARKCWLKGLSPKQNRNVPELNYDFVHRIKSEMPNIKFILNGGIKTFEDVFKHSNLDGVMIGRAAIDDIFIFYKLERSLELSKVGDKTECSLGYKDDNDNFLYNINTITKYLISFGPSTSLNYKIIMPLQNIMFGRKGCKQYKIELAEQLKRKVTVSEFLFNIYSFIY</sequence>
<protein>
    <submittedName>
        <fullName evidence="5">tRNA-dihydrouridine(20/20a) synthase</fullName>
    </submittedName>
</protein>
<evidence type="ECO:0000256" key="3">
    <source>
        <dbReference type="ARBA" id="ARBA00022884"/>
    </source>
</evidence>
<keyword evidence="6" id="KW-1185">Reference proteome</keyword>
<comment type="caution">
    <text evidence="5">The sequence shown here is derived from an EMBL/GenBank/DDBJ whole genome shotgun (WGS) entry which is preliminary data.</text>
</comment>
<evidence type="ECO:0000259" key="4">
    <source>
        <dbReference type="Pfam" id="PF01207"/>
    </source>
</evidence>
<dbReference type="CDD" id="cd02801">
    <property type="entry name" value="DUS_like_FMN"/>
    <property type="match status" value="1"/>
</dbReference>
<evidence type="ECO:0000313" key="5">
    <source>
        <dbReference type="EMBL" id="KAF9763427.1"/>
    </source>
</evidence>
<dbReference type="InterPro" id="IPR004653">
    <property type="entry name" value="DusA"/>
</dbReference>
<dbReference type="EMBL" id="SBJO01000075">
    <property type="protein sequence ID" value="KAF9763427.1"/>
    <property type="molecule type" value="Genomic_DNA"/>
</dbReference>
<dbReference type="Proteomes" id="UP000740883">
    <property type="component" value="Unassembled WGS sequence"/>
</dbReference>
<dbReference type="OrthoDB" id="10262250at2759"/>
<proteinExistence type="predicted"/>
<dbReference type="Pfam" id="PF01207">
    <property type="entry name" value="Dus"/>
    <property type="match status" value="1"/>
</dbReference>
<dbReference type="PANTHER" id="PTHR42907">
    <property type="entry name" value="FMN-LINKED OXIDOREDUCTASES SUPERFAMILY PROTEIN"/>
    <property type="match status" value="1"/>
</dbReference>
<dbReference type="InterPro" id="IPR035587">
    <property type="entry name" value="DUS-like_FMN-bd"/>
</dbReference>
<evidence type="ECO:0000256" key="1">
    <source>
        <dbReference type="ARBA" id="ARBA00022555"/>
    </source>
</evidence>